<accession>A0A9D1A2N5</accession>
<feature type="signal peptide" evidence="2">
    <location>
        <begin position="1"/>
        <end position="20"/>
    </location>
</feature>
<name>A0A9D1A2N5_9FIRM</name>
<organism evidence="3 4">
    <name type="scientific">Candidatus Copromonas faecavium</name>
    <name type="common">nom. illeg.</name>
    <dbReference type="NCBI Taxonomy" id="2840740"/>
    <lineage>
        <taxon>Bacteria</taxon>
        <taxon>Bacillati</taxon>
        <taxon>Bacillota</taxon>
        <taxon>Clostridia</taxon>
        <taxon>Lachnospirales</taxon>
        <taxon>Lachnospiraceae</taxon>
        <taxon>Candidatus Copromonas (nom. illeg.)</taxon>
    </lineage>
</organism>
<evidence type="ECO:0000313" key="3">
    <source>
        <dbReference type="EMBL" id="HIR04586.1"/>
    </source>
</evidence>
<dbReference type="Proteomes" id="UP000824250">
    <property type="component" value="Unassembled WGS sequence"/>
</dbReference>
<protein>
    <submittedName>
        <fullName evidence="3">Uncharacterized protein</fullName>
    </submittedName>
</protein>
<feature type="compositionally biased region" description="Low complexity" evidence="1">
    <location>
        <begin position="27"/>
        <end position="42"/>
    </location>
</feature>
<dbReference type="AlphaFoldDB" id="A0A9D1A2N5"/>
<keyword evidence="2" id="KW-0732">Signal</keyword>
<evidence type="ECO:0000313" key="4">
    <source>
        <dbReference type="Proteomes" id="UP000824250"/>
    </source>
</evidence>
<feature type="compositionally biased region" description="Acidic residues" evidence="1">
    <location>
        <begin position="43"/>
        <end position="70"/>
    </location>
</feature>
<feature type="chain" id="PRO_5039381225" evidence="2">
    <location>
        <begin position="21"/>
        <end position="216"/>
    </location>
</feature>
<proteinExistence type="predicted"/>
<dbReference type="EMBL" id="DVGC01000006">
    <property type="protein sequence ID" value="HIR04586.1"/>
    <property type="molecule type" value="Genomic_DNA"/>
</dbReference>
<comment type="caution">
    <text evidence="3">The sequence shown here is derived from an EMBL/GenBank/DDBJ whole genome shotgun (WGS) entry which is preliminary data.</text>
</comment>
<feature type="region of interest" description="Disordered" evidence="1">
    <location>
        <begin position="23"/>
        <end position="91"/>
    </location>
</feature>
<evidence type="ECO:0000256" key="1">
    <source>
        <dbReference type="SAM" id="MobiDB-lite"/>
    </source>
</evidence>
<reference evidence="3" key="1">
    <citation type="submission" date="2020-10" db="EMBL/GenBank/DDBJ databases">
        <authorList>
            <person name="Gilroy R."/>
        </authorList>
    </citation>
    <scope>NUCLEOTIDE SEQUENCE</scope>
    <source>
        <strain evidence="3">CHK180-2868</strain>
    </source>
</reference>
<gene>
    <name evidence="3" type="ORF">IAB28_01270</name>
</gene>
<reference evidence="3" key="2">
    <citation type="journal article" date="2021" name="PeerJ">
        <title>Extensive microbial diversity within the chicken gut microbiome revealed by metagenomics and culture.</title>
        <authorList>
            <person name="Gilroy R."/>
            <person name="Ravi A."/>
            <person name="Getino M."/>
            <person name="Pursley I."/>
            <person name="Horton D.L."/>
            <person name="Alikhan N.F."/>
            <person name="Baker D."/>
            <person name="Gharbi K."/>
            <person name="Hall N."/>
            <person name="Watson M."/>
            <person name="Adriaenssens E.M."/>
            <person name="Foster-Nyarko E."/>
            <person name="Jarju S."/>
            <person name="Secka A."/>
            <person name="Antonio M."/>
            <person name="Oren A."/>
            <person name="Chaudhuri R.R."/>
            <person name="La Ragione R."/>
            <person name="Hildebrand F."/>
            <person name="Pallen M.J."/>
        </authorList>
    </citation>
    <scope>NUCLEOTIDE SEQUENCE</scope>
    <source>
        <strain evidence="3">CHK180-2868</strain>
    </source>
</reference>
<evidence type="ECO:0000256" key="2">
    <source>
        <dbReference type="SAM" id="SignalP"/>
    </source>
</evidence>
<sequence>MKKKIMTVMAICAVSLAATACGSNTQETTAAETTTTETTTEMAADESTDAEEASAEGEETSGAEGEESEAAETTKADLSNVDPQEALGPGAFDENESVALEENQNFSDLENSDYKGFAGQVVQAVTAKDMNALADLMHYPVYISFVKDNDGVVSDKDSFLALDPEMVFDSALVEAVQAADLEALEPSMAGVVIGDDTPNVIINSTDGTLGIVGMNY</sequence>
<dbReference type="PROSITE" id="PS51257">
    <property type="entry name" value="PROKAR_LIPOPROTEIN"/>
    <property type="match status" value="1"/>
</dbReference>